<dbReference type="Pfam" id="PF18329">
    <property type="entry name" value="SGBP_B_XBD"/>
    <property type="match status" value="1"/>
</dbReference>
<dbReference type="InterPro" id="IPR040475">
    <property type="entry name" value="SGBP_B_XBD"/>
</dbReference>
<dbReference type="AlphaFoldDB" id="A0A9R1CYW4"/>
<gene>
    <name evidence="3" type="ORF">PRLR5076_22240</name>
</gene>
<feature type="domain" description="Surface glycan-binding protein B xyloglucan binding" evidence="2">
    <location>
        <begin position="235"/>
        <end position="466"/>
    </location>
</feature>
<keyword evidence="1" id="KW-0812">Transmembrane</keyword>
<name>A0A9R1CYW4_9BACT</name>
<keyword evidence="1" id="KW-0472">Membrane</keyword>
<keyword evidence="1" id="KW-1133">Transmembrane helix</keyword>
<evidence type="ECO:0000313" key="3">
    <source>
        <dbReference type="EMBL" id="GJG59373.1"/>
    </source>
</evidence>
<evidence type="ECO:0000313" key="4">
    <source>
        <dbReference type="Proteomes" id="UP000825483"/>
    </source>
</evidence>
<dbReference type="Proteomes" id="UP000825483">
    <property type="component" value="Unassembled WGS sequence"/>
</dbReference>
<keyword evidence="4" id="KW-1185">Reference proteome</keyword>
<dbReference type="EMBL" id="BPUB01000002">
    <property type="protein sequence ID" value="GJG59373.1"/>
    <property type="molecule type" value="Genomic_DNA"/>
</dbReference>
<evidence type="ECO:0000259" key="2">
    <source>
        <dbReference type="Pfam" id="PF18329"/>
    </source>
</evidence>
<organism evidence="3 4">
    <name type="scientific">Prevotella lacticifex</name>
    <dbReference type="NCBI Taxonomy" id="2854755"/>
    <lineage>
        <taxon>Bacteria</taxon>
        <taxon>Pseudomonadati</taxon>
        <taxon>Bacteroidota</taxon>
        <taxon>Bacteroidia</taxon>
        <taxon>Bacteroidales</taxon>
        <taxon>Prevotellaceae</taxon>
        <taxon>Prevotella</taxon>
    </lineage>
</organism>
<evidence type="ECO:0000256" key="1">
    <source>
        <dbReference type="SAM" id="Phobius"/>
    </source>
</evidence>
<comment type="caution">
    <text evidence="3">The sequence shown here is derived from an EMBL/GenBank/DDBJ whole genome shotgun (WGS) entry which is preliminary data.</text>
</comment>
<accession>A0A9R1CYW4</accession>
<sequence length="475" mass="52081">MYRQENKNEIFMATLLYKVRVWIGGLIPLALLATLPLVTSCSDDDDNGSASIVVNKVFLEDAQAKDSVTDREVTFARLGQLIRIEGSGFTGLKKIYINGYDTYFNNALMTDNDVWVTLNTKTPVDKADASVRNTITLVKDNGSYTYKFVIRASAPTVSGVDNTLPSAGETVIVRGANLQETTHLMLPGGVEVTDGITSDPDGEWYSFTMPAGVTQSGSITSEGANGTAVTPAYFNNRNCMVLDFENSADLGSWSATYKYDDLVDDPLGSGRGKVVELVPQSVLDGGGIKAGANSSLWASTGNDYANDDWNRMTQFIPGSTPVDSVALQFDVYVPDPWMATGQLEISLQNNLSNYGYGSGGTKYNKDYMTQAYVWVPWMDTETGAANSFTTGGRWTTVTVPLSKFGRYTDKDNEYTFKNVIDDRNSGSYRNFIFLLVNSDIEYDESISYPAANFTSRIYLDNFRVVPCTSVTVSDY</sequence>
<dbReference type="GO" id="GO:0030247">
    <property type="term" value="F:polysaccharide binding"/>
    <property type="evidence" value="ECO:0007669"/>
    <property type="project" value="InterPro"/>
</dbReference>
<dbReference type="InterPro" id="IPR013783">
    <property type="entry name" value="Ig-like_fold"/>
</dbReference>
<feature type="transmembrane region" description="Helical" evidence="1">
    <location>
        <begin position="21"/>
        <end position="39"/>
    </location>
</feature>
<reference evidence="3" key="1">
    <citation type="journal article" date="2022" name="Int. J. Syst. Evol. Microbiol.">
        <title>Prevotella lacticifex sp. nov., isolated from the rumen of cows.</title>
        <authorList>
            <person name="Shinkai T."/>
            <person name="Ikeyama N."/>
            <person name="Kumagai M."/>
            <person name="Ohmori H."/>
            <person name="Sakamoto M."/>
            <person name="Ohkuma M."/>
            <person name="Mitsumori M."/>
        </authorList>
    </citation>
    <scope>NUCLEOTIDE SEQUENCE</scope>
    <source>
        <strain evidence="3">R5076</strain>
    </source>
</reference>
<dbReference type="Gene3D" id="2.60.40.10">
    <property type="entry name" value="Immunoglobulins"/>
    <property type="match status" value="2"/>
</dbReference>
<proteinExistence type="predicted"/>
<protein>
    <recommendedName>
        <fullName evidence="2">Surface glycan-binding protein B xyloglucan binding domain-containing protein</fullName>
    </recommendedName>
</protein>